<dbReference type="EMBL" id="AP014546">
    <property type="protein sequence ID" value="BBB28149.1"/>
    <property type="molecule type" value="Genomic_DNA"/>
</dbReference>
<dbReference type="GO" id="GO:0006351">
    <property type="term" value="P:DNA-templated transcription"/>
    <property type="evidence" value="ECO:0007669"/>
    <property type="project" value="TreeGrafter"/>
</dbReference>
<dbReference type="SUPFAM" id="SSF53850">
    <property type="entry name" value="Periplasmic binding protein-like II"/>
    <property type="match status" value="1"/>
</dbReference>
<dbReference type="Pfam" id="PF00126">
    <property type="entry name" value="HTH_1"/>
    <property type="match status" value="1"/>
</dbReference>
<evidence type="ECO:0000259" key="5">
    <source>
        <dbReference type="PROSITE" id="PS50931"/>
    </source>
</evidence>
<dbReference type="PROSITE" id="PS50931">
    <property type="entry name" value="HTH_LYSR"/>
    <property type="match status" value="1"/>
</dbReference>
<keyword evidence="3" id="KW-0238">DNA-binding</keyword>
<dbReference type="GO" id="GO:0043565">
    <property type="term" value="F:sequence-specific DNA binding"/>
    <property type="evidence" value="ECO:0007669"/>
    <property type="project" value="TreeGrafter"/>
</dbReference>
<dbReference type="InterPro" id="IPR058163">
    <property type="entry name" value="LysR-type_TF_proteobact-type"/>
</dbReference>
<dbReference type="GO" id="GO:0003700">
    <property type="term" value="F:DNA-binding transcription factor activity"/>
    <property type="evidence" value="ECO:0007669"/>
    <property type="project" value="InterPro"/>
</dbReference>
<reference evidence="6 7" key="1">
    <citation type="journal article" date="2008" name="Int. J. Syst. Evol. Microbiol.">
        <title>Neptunomonas japonica sp. nov., an Osedax japonicus symbiont-like bacterium isolated from sediment adjacent to sperm whale carcasses off Kagoshima, Japan.</title>
        <authorList>
            <person name="Miyazaki M."/>
            <person name="Nogi Y."/>
            <person name="Fujiwara Y."/>
            <person name="Kawato M."/>
            <person name="Kubokawa K."/>
            <person name="Horikoshi K."/>
        </authorList>
    </citation>
    <scope>NUCLEOTIDE SEQUENCE [LARGE SCALE GENOMIC DNA]</scope>
    <source>
        <strain evidence="6 7">JAMM 1380</strain>
    </source>
</reference>
<name>A0A7R6P959_9GAMM</name>
<dbReference type="RefSeq" id="WP_201348880.1">
    <property type="nucleotide sequence ID" value="NZ_AP014546.1"/>
</dbReference>
<evidence type="ECO:0000256" key="3">
    <source>
        <dbReference type="ARBA" id="ARBA00023125"/>
    </source>
</evidence>
<dbReference type="Proteomes" id="UP000595332">
    <property type="component" value="Chromosome"/>
</dbReference>
<evidence type="ECO:0000256" key="4">
    <source>
        <dbReference type="ARBA" id="ARBA00023163"/>
    </source>
</evidence>
<keyword evidence="7" id="KW-1185">Reference proteome</keyword>
<dbReference type="FunFam" id="1.10.10.10:FF:000001">
    <property type="entry name" value="LysR family transcriptional regulator"/>
    <property type="match status" value="1"/>
</dbReference>
<evidence type="ECO:0000256" key="2">
    <source>
        <dbReference type="ARBA" id="ARBA00023015"/>
    </source>
</evidence>
<gene>
    <name evidence="6" type="ORF">NEJAP_0190</name>
</gene>
<sequence length="298" mass="33027">MDRFHLMNVFVAVAEEQGFAAAARRLRMSPPSVTRAITALEEHLNVKLLNRTTRYVRTSDSGQRYLEDARRILAEVESADEAAAGINAEPQGHLAVTAPALFGRQFITPGIVDYLQRYPNTEVSAVFIDRVVNLLEEGLDVGIRIGELSDSSMRALRVGSVRRIICASPEYLQQHKIPHKPDDLLEHSIIASSAIVGSIDWHLNTTDGKPLRIKPRLTVNTNDAALEAALGGFGITRLLSYQVSQQIASGKLVRLIETYEPAAWPVHIVHREGRYASAKIRTFVDLMAERLRADSSLN</sequence>
<dbReference type="SUPFAM" id="SSF46785">
    <property type="entry name" value="Winged helix' DNA-binding domain"/>
    <property type="match status" value="1"/>
</dbReference>
<evidence type="ECO:0000256" key="1">
    <source>
        <dbReference type="ARBA" id="ARBA00009437"/>
    </source>
</evidence>
<dbReference type="KEGG" id="njp:NEJAP_0190"/>
<comment type="similarity">
    <text evidence="1">Belongs to the LysR transcriptional regulatory family.</text>
</comment>
<dbReference type="PANTHER" id="PTHR30537:SF5">
    <property type="entry name" value="HTH-TYPE TRANSCRIPTIONAL ACTIVATOR TTDR-RELATED"/>
    <property type="match status" value="1"/>
</dbReference>
<accession>A0A7R6P959</accession>
<proteinExistence type="inferred from homology"/>
<evidence type="ECO:0000313" key="7">
    <source>
        <dbReference type="Proteomes" id="UP000595332"/>
    </source>
</evidence>
<keyword evidence="4" id="KW-0804">Transcription</keyword>
<dbReference type="PANTHER" id="PTHR30537">
    <property type="entry name" value="HTH-TYPE TRANSCRIPTIONAL REGULATOR"/>
    <property type="match status" value="1"/>
</dbReference>
<dbReference type="InterPro" id="IPR036388">
    <property type="entry name" value="WH-like_DNA-bd_sf"/>
</dbReference>
<protein>
    <submittedName>
        <fullName evidence="6">LysR family transcriptional regulator</fullName>
    </submittedName>
</protein>
<dbReference type="PRINTS" id="PR00039">
    <property type="entry name" value="HTHLYSR"/>
</dbReference>
<evidence type="ECO:0000313" key="6">
    <source>
        <dbReference type="EMBL" id="BBB28149.1"/>
    </source>
</evidence>
<dbReference type="InterPro" id="IPR000847">
    <property type="entry name" value="LysR_HTH_N"/>
</dbReference>
<dbReference type="Gene3D" id="3.40.190.290">
    <property type="match status" value="1"/>
</dbReference>
<dbReference type="AlphaFoldDB" id="A0A7R6P959"/>
<keyword evidence="2" id="KW-0805">Transcription regulation</keyword>
<dbReference type="InterPro" id="IPR005119">
    <property type="entry name" value="LysR_subst-bd"/>
</dbReference>
<dbReference type="Pfam" id="PF03466">
    <property type="entry name" value="LysR_substrate"/>
    <property type="match status" value="1"/>
</dbReference>
<dbReference type="CDD" id="cd08471">
    <property type="entry name" value="PBP2_CrgA_like_2"/>
    <property type="match status" value="1"/>
</dbReference>
<feature type="domain" description="HTH lysR-type" evidence="5">
    <location>
        <begin position="1"/>
        <end position="59"/>
    </location>
</feature>
<dbReference type="InterPro" id="IPR036390">
    <property type="entry name" value="WH_DNA-bd_sf"/>
</dbReference>
<organism evidence="6 7">
    <name type="scientific">Neptunomonas japonica JAMM 1380</name>
    <dbReference type="NCBI Taxonomy" id="1441457"/>
    <lineage>
        <taxon>Bacteria</taxon>
        <taxon>Pseudomonadati</taxon>
        <taxon>Pseudomonadota</taxon>
        <taxon>Gammaproteobacteria</taxon>
        <taxon>Oceanospirillales</taxon>
        <taxon>Oceanospirillaceae</taxon>
        <taxon>Neptunomonas</taxon>
    </lineage>
</organism>
<dbReference type="Gene3D" id="1.10.10.10">
    <property type="entry name" value="Winged helix-like DNA-binding domain superfamily/Winged helix DNA-binding domain"/>
    <property type="match status" value="1"/>
</dbReference>